<dbReference type="Proteomes" id="UP000600365">
    <property type="component" value="Unassembled WGS sequence"/>
</dbReference>
<dbReference type="RefSeq" id="WP_189189653.1">
    <property type="nucleotide sequence ID" value="NZ_BMMM01000013.1"/>
</dbReference>
<comment type="caution">
    <text evidence="2">The sequence shown here is derived from an EMBL/GenBank/DDBJ whole genome shotgun (WGS) entry which is preliminary data.</text>
</comment>
<sequence length="62" mass="6496">MDSEPQLALPRRTLLKGAALTALTTLAFLPPAQAHAAVPDLTEPDKPVAEPHPSYAVIVGLL</sequence>
<keyword evidence="1" id="KW-0732">Signal</keyword>
<reference evidence="2 3" key="1">
    <citation type="journal article" date="2014" name="Int. J. Syst. Evol. Microbiol.">
        <title>Complete genome sequence of Corynebacterium casei LMG S-19264T (=DSM 44701T), isolated from a smear-ripened cheese.</title>
        <authorList>
            <consortium name="US DOE Joint Genome Institute (JGI-PGF)"/>
            <person name="Walter F."/>
            <person name="Albersmeier A."/>
            <person name="Kalinowski J."/>
            <person name="Ruckert C."/>
        </authorList>
    </citation>
    <scope>NUCLEOTIDE SEQUENCE [LARGE SCALE GENOMIC DNA]</scope>
    <source>
        <strain evidence="2 3">CGMCC 4.7111</strain>
    </source>
</reference>
<name>A0A917YBR4_9ACTN</name>
<evidence type="ECO:0000313" key="2">
    <source>
        <dbReference type="EMBL" id="GGN79901.1"/>
    </source>
</evidence>
<feature type="signal peptide" evidence="1">
    <location>
        <begin position="1"/>
        <end position="36"/>
    </location>
</feature>
<organism evidence="2 3">
    <name type="scientific">Streptomyces albiflavescens</name>
    <dbReference type="NCBI Taxonomy" id="1623582"/>
    <lineage>
        <taxon>Bacteria</taxon>
        <taxon>Bacillati</taxon>
        <taxon>Actinomycetota</taxon>
        <taxon>Actinomycetes</taxon>
        <taxon>Kitasatosporales</taxon>
        <taxon>Streptomycetaceae</taxon>
        <taxon>Streptomyces</taxon>
    </lineage>
</organism>
<evidence type="ECO:0000256" key="1">
    <source>
        <dbReference type="SAM" id="SignalP"/>
    </source>
</evidence>
<protein>
    <submittedName>
        <fullName evidence="2">Uncharacterized protein</fullName>
    </submittedName>
</protein>
<dbReference type="AlphaFoldDB" id="A0A917YBR4"/>
<feature type="chain" id="PRO_5036674382" evidence="1">
    <location>
        <begin position="37"/>
        <end position="62"/>
    </location>
</feature>
<accession>A0A917YBR4</accession>
<proteinExistence type="predicted"/>
<keyword evidence="3" id="KW-1185">Reference proteome</keyword>
<dbReference type="PROSITE" id="PS51318">
    <property type="entry name" value="TAT"/>
    <property type="match status" value="1"/>
</dbReference>
<dbReference type="EMBL" id="BMMM01000013">
    <property type="protein sequence ID" value="GGN79901.1"/>
    <property type="molecule type" value="Genomic_DNA"/>
</dbReference>
<evidence type="ECO:0000313" key="3">
    <source>
        <dbReference type="Proteomes" id="UP000600365"/>
    </source>
</evidence>
<dbReference type="InterPro" id="IPR006311">
    <property type="entry name" value="TAT_signal"/>
</dbReference>
<gene>
    <name evidence="2" type="ORF">GCM10011579_064840</name>
</gene>